<keyword evidence="2" id="KW-1185">Reference proteome</keyword>
<reference evidence="1" key="2">
    <citation type="submission" date="2022-10" db="EMBL/GenBank/DDBJ databases">
        <authorList>
            <consortium name="ENA_rothamsted_submissions"/>
            <consortium name="culmorum"/>
            <person name="King R."/>
        </authorList>
    </citation>
    <scope>NUCLEOTIDE SEQUENCE</scope>
</reference>
<organism evidence="1 2">
    <name type="scientific">Phaedon cochleariae</name>
    <name type="common">Mustard beetle</name>
    <dbReference type="NCBI Taxonomy" id="80249"/>
    <lineage>
        <taxon>Eukaryota</taxon>
        <taxon>Metazoa</taxon>
        <taxon>Ecdysozoa</taxon>
        <taxon>Arthropoda</taxon>
        <taxon>Hexapoda</taxon>
        <taxon>Insecta</taxon>
        <taxon>Pterygota</taxon>
        <taxon>Neoptera</taxon>
        <taxon>Endopterygota</taxon>
        <taxon>Coleoptera</taxon>
        <taxon>Polyphaga</taxon>
        <taxon>Cucujiformia</taxon>
        <taxon>Chrysomeloidea</taxon>
        <taxon>Chrysomelidae</taxon>
        <taxon>Chrysomelinae</taxon>
        <taxon>Chrysomelini</taxon>
        <taxon>Phaedon</taxon>
    </lineage>
</organism>
<reference evidence="1" key="1">
    <citation type="submission" date="2022-01" db="EMBL/GenBank/DDBJ databases">
        <authorList>
            <person name="King R."/>
        </authorList>
    </citation>
    <scope>NUCLEOTIDE SEQUENCE</scope>
</reference>
<accession>A0A9N9SDL2</accession>
<dbReference type="AlphaFoldDB" id="A0A9N9SDL2"/>
<sequence length="98" mass="11222">MQTNFLEKGRKHFTGPKLAIGITKATTSNHRCVDQYIRLKMRIQSSFTTAHLLKPDRPQVAENIQPFLTLQLNIDKVKTIKEALETLVNKEQLEGLFS</sequence>
<proteinExistence type="predicted"/>
<gene>
    <name evidence="1" type="ORF">PHAECO_LOCUS1995</name>
</gene>
<dbReference type="EMBL" id="OU896716">
    <property type="protein sequence ID" value="CAG9814435.1"/>
    <property type="molecule type" value="Genomic_DNA"/>
</dbReference>
<evidence type="ECO:0000313" key="2">
    <source>
        <dbReference type="Proteomes" id="UP001153737"/>
    </source>
</evidence>
<evidence type="ECO:0000313" key="1">
    <source>
        <dbReference type="EMBL" id="CAG9814435.1"/>
    </source>
</evidence>
<name>A0A9N9SDL2_PHACE</name>
<protein>
    <submittedName>
        <fullName evidence="1">Uncharacterized protein</fullName>
    </submittedName>
</protein>
<dbReference type="Proteomes" id="UP001153737">
    <property type="component" value="Chromosome 10"/>
</dbReference>
<dbReference type="OrthoDB" id="429671at2759"/>